<dbReference type="Pfam" id="PF04480">
    <property type="entry name" value="DUF559"/>
    <property type="match status" value="1"/>
</dbReference>
<keyword evidence="4" id="KW-1185">Reference proteome</keyword>
<evidence type="ECO:0000313" key="3">
    <source>
        <dbReference type="EMBL" id="MCX2839601.1"/>
    </source>
</evidence>
<dbReference type="InterPro" id="IPR007569">
    <property type="entry name" value="DUF559"/>
</dbReference>
<protein>
    <submittedName>
        <fullName evidence="3">DUF559 domain-containing protein</fullName>
    </submittedName>
</protein>
<dbReference type="EMBL" id="JAPJDA010000031">
    <property type="protein sequence ID" value="MCX2839601.1"/>
    <property type="molecule type" value="Genomic_DNA"/>
</dbReference>
<dbReference type="AlphaFoldDB" id="A0A9X3I235"/>
<gene>
    <name evidence="3" type="ORF">OQ279_15750</name>
</gene>
<dbReference type="PANTHER" id="PTHR38590:SF1">
    <property type="entry name" value="BLL0828 PROTEIN"/>
    <property type="match status" value="1"/>
</dbReference>
<evidence type="ECO:0000256" key="1">
    <source>
        <dbReference type="SAM" id="MobiDB-lite"/>
    </source>
</evidence>
<feature type="region of interest" description="Disordered" evidence="1">
    <location>
        <begin position="1"/>
        <end position="25"/>
    </location>
</feature>
<accession>A0A9X3I235</accession>
<dbReference type="Proteomes" id="UP001148482">
    <property type="component" value="Unassembled WGS sequence"/>
</dbReference>
<proteinExistence type="predicted"/>
<evidence type="ECO:0000313" key="4">
    <source>
        <dbReference type="Proteomes" id="UP001148482"/>
    </source>
</evidence>
<reference evidence="3" key="1">
    <citation type="submission" date="2022-11" db="EMBL/GenBank/DDBJ databases">
        <title>Salinimicrobium profundisediminis sp. nov., isolated from deep-sea sediment of the Mariana Trench.</title>
        <authorList>
            <person name="Fu H."/>
        </authorList>
    </citation>
    <scope>NUCLEOTIDE SEQUENCE</scope>
    <source>
        <strain evidence="3">MT39</strain>
    </source>
</reference>
<organism evidence="3 4">
    <name type="scientific">Salinimicrobium profundisediminis</name>
    <dbReference type="NCBI Taxonomy" id="2994553"/>
    <lineage>
        <taxon>Bacteria</taxon>
        <taxon>Pseudomonadati</taxon>
        <taxon>Bacteroidota</taxon>
        <taxon>Flavobacteriia</taxon>
        <taxon>Flavobacteriales</taxon>
        <taxon>Flavobacteriaceae</taxon>
        <taxon>Salinimicrobium</taxon>
    </lineage>
</organism>
<name>A0A9X3I235_9FLAO</name>
<feature type="domain" description="DUF559" evidence="2">
    <location>
        <begin position="52"/>
        <end position="157"/>
    </location>
</feature>
<comment type="caution">
    <text evidence="3">The sequence shown here is derived from an EMBL/GenBank/DDBJ whole genome shotgun (WGS) entry which is preliminary data.</text>
</comment>
<dbReference type="SUPFAM" id="SSF52980">
    <property type="entry name" value="Restriction endonuclease-like"/>
    <property type="match status" value="1"/>
</dbReference>
<dbReference type="PANTHER" id="PTHR38590">
    <property type="entry name" value="BLL0828 PROTEIN"/>
    <property type="match status" value="1"/>
</dbReference>
<evidence type="ECO:0000259" key="2">
    <source>
        <dbReference type="Pfam" id="PF04480"/>
    </source>
</evidence>
<dbReference type="Gene3D" id="3.40.960.10">
    <property type="entry name" value="VSR Endonuclease"/>
    <property type="match status" value="1"/>
</dbReference>
<dbReference type="InterPro" id="IPR047216">
    <property type="entry name" value="Endonuclease_DUF559_bact"/>
</dbReference>
<dbReference type="InterPro" id="IPR011335">
    <property type="entry name" value="Restrct_endonuc-II-like"/>
</dbReference>
<dbReference type="RefSeq" id="WP_266070976.1">
    <property type="nucleotide sequence ID" value="NZ_JAPJDA010000031.1"/>
</dbReference>
<dbReference type="CDD" id="cd01038">
    <property type="entry name" value="Endonuclease_DUF559"/>
    <property type="match status" value="1"/>
</dbReference>
<sequence length="163" mass="18925">MSNNEKENSQNGSPPSEGCPQDGVGKNAPVLTTIDAIPIYRKPSPYLPAEKNLRNRARALRKMGNLPEIVFWQQVHKGKFYNIDFDRQRVIGHYIVDFYVKGLMLVVEIDGSSHNEKQEYDDRRENYLRNLGLLVWKVSATEVMMDVERVMENLMQYIIDKYS</sequence>